<dbReference type="EMBL" id="PDXD01000308">
    <property type="protein sequence ID" value="RYN50574.1"/>
    <property type="molecule type" value="Genomic_DNA"/>
</dbReference>
<sequence length="267" mass="30765">MSAFNFDLRQRNEDDKLREEEENDKCVSNSNMTCTYDDGMFNFDGYEISVGNSLENNCGGIGGFVGPNHEYFLYCGSKYPEISLMEFDEDTNEWGERACMQWDDFDIDDDHKSMFETIWFTKEEPALIFQFLEKYRIHAMEHEDLAEGMWCIKLDLSTGLFTGISRRQFNKQKHSALDKNSIWPLDSSGNDSSEDDDSGSCCSGDTLCGDESPPYSPQLENPWNQFTVTQELLEFEESENERLLRTLGILLETMNILMRLELATSTT</sequence>
<feature type="compositionally biased region" description="Low complexity" evidence="1">
    <location>
        <begin position="199"/>
        <end position="210"/>
    </location>
</feature>
<protein>
    <submittedName>
        <fullName evidence="2">Uncharacterized protein</fullName>
    </submittedName>
</protein>
<evidence type="ECO:0000256" key="1">
    <source>
        <dbReference type="SAM" id="MobiDB-lite"/>
    </source>
</evidence>
<accession>A0A4Q4MHJ7</accession>
<name>A0A4Q4MHJ7_ALTAL</name>
<proteinExistence type="predicted"/>
<gene>
    <name evidence="2" type="ORF">AA0117_g13403</name>
</gene>
<dbReference type="Proteomes" id="UP000291422">
    <property type="component" value="Unassembled WGS sequence"/>
</dbReference>
<evidence type="ECO:0000313" key="3">
    <source>
        <dbReference type="Proteomes" id="UP000291422"/>
    </source>
</evidence>
<comment type="caution">
    <text evidence="2">The sequence shown here is derived from an EMBL/GenBank/DDBJ whole genome shotgun (WGS) entry which is preliminary data.</text>
</comment>
<reference evidence="3" key="1">
    <citation type="journal article" date="2019" name="bioRxiv">
        <title>Genomics, evolutionary history and diagnostics of the Alternaria alternata species group including apple and Asian pear pathotypes.</title>
        <authorList>
            <person name="Armitage A.D."/>
            <person name="Cockerton H.M."/>
            <person name="Sreenivasaprasad S."/>
            <person name="Woodhall J.W."/>
            <person name="Lane C.R."/>
            <person name="Harrison R.J."/>
            <person name="Clarkson J.P."/>
        </authorList>
    </citation>
    <scope>NUCLEOTIDE SEQUENCE [LARGE SCALE GENOMIC DNA]</scope>
    <source>
        <strain evidence="3">FERA 1177</strain>
    </source>
</reference>
<evidence type="ECO:0000313" key="2">
    <source>
        <dbReference type="EMBL" id="RYN50574.1"/>
    </source>
</evidence>
<feature type="region of interest" description="Disordered" evidence="1">
    <location>
        <begin position="185"/>
        <end position="221"/>
    </location>
</feature>
<dbReference type="AlphaFoldDB" id="A0A4Q4MHJ7"/>
<organism evidence="2 3">
    <name type="scientific">Alternaria alternata</name>
    <name type="common">Alternaria rot fungus</name>
    <name type="synonym">Torula alternata</name>
    <dbReference type="NCBI Taxonomy" id="5599"/>
    <lineage>
        <taxon>Eukaryota</taxon>
        <taxon>Fungi</taxon>
        <taxon>Dikarya</taxon>
        <taxon>Ascomycota</taxon>
        <taxon>Pezizomycotina</taxon>
        <taxon>Dothideomycetes</taxon>
        <taxon>Pleosporomycetidae</taxon>
        <taxon>Pleosporales</taxon>
        <taxon>Pleosporineae</taxon>
        <taxon>Pleosporaceae</taxon>
        <taxon>Alternaria</taxon>
        <taxon>Alternaria sect. Alternaria</taxon>
        <taxon>Alternaria alternata complex</taxon>
    </lineage>
</organism>